<name>A0AAQ3WTC8_PASNO</name>
<gene>
    <name evidence="2" type="ORF">U9M48_021197</name>
</gene>
<sequence length="166" mass="18742">MAREGSASSWQRRARENGRLHDCSFKAGLWLQSFLSELKLQQQWRKGPRSFWDQESQPGQEARLELAWTKKKGKGTMQCHGKRNAEAQRRRKSNTEARGFPVRWVDVDEEEQSEHGAPAKDARSPARPPALADDDVQAFTENPVSLFSPNPSLLGSSARRPVFPSG</sequence>
<feature type="compositionally biased region" description="Basic and acidic residues" evidence="1">
    <location>
        <begin position="113"/>
        <end position="124"/>
    </location>
</feature>
<organism evidence="2 3">
    <name type="scientific">Paspalum notatum var. saurae</name>
    <dbReference type="NCBI Taxonomy" id="547442"/>
    <lineage>
        <taxon>Eukaryota</taxon>
        <taxon>Viridiplantae</taxon>
        <taxon>Streptophyta</taxon>
        <taxon>Embryophyta</taxon>
        <taxon>Tracheophyta</taxon>
        <taxon>Spermatophyta</taxon>
        <taxon>Magnoliopsida</taxon>
        <taxon>Liliopsida</taxon>
        <taxon>Poales</taxon>
        <taxon>Poaceae</taxon>
        <taxon>PACMAD clade</taxon>
        <taxon>Panicoideae</taxon>
        <taxon>Andropogonodae</taxon>
        <taxon>Paspaleae</taxon>
        <taxon>Paspalinae</taxon>
        <taxon>Paspalum</taxon>
    </lineage>
</organism>
<protein>
    <submittedName>
        <fullName evidence="2">Uncharacterized protein</fullName>
    </submittedName>
</protein>
<evidence type="ECO:0000256" key="1">
    <source>
        <dbReference type="SAM" id="MobiDB-lite"/>
    </source>
</evidence>
<proteinExistence type="predicted"/>
<dbReference type="AlphaFoldDB" id="A0AAQ3WTC8"/>
<dbReference type="EMBL" id="CP144748">
    <property type="protein sequence ID" value="WVZ72790.1"/>
    <property type="molecule type" value="Genomic_DNA"/>
</dbReference>
<evidence type="ECO:0000313" key="3">
    <source>
        <dbReference type="Proteomes" id="UP001341281"/>
    </source>
</evidence>
<reference evidence="2 3" key="1">
    <citation type="submission" date="2024-02" db="EMBL/GenBank/DDBJ databases">
        <title>High-quality chromosome-scale genome assembly of Pensacola bahiagrass (Paspalum notatum Flugge var. saurae).</title>
        <authorList>
            <person name="Vega J.M."/>
            <person name="Podio M."/>
            <person name="Orjuela J."/>
            <person name="Siena L.A."/>
            <person name="Pessino S.C."/>
            <person name="Combes M.C."/>
            <person name="Mariac C."/>
            <person name="Albertini E."/>
            <person name="Pupilli F."/>
            <person name="Ortiz J.P.A."/>
            <person name="Leblanc O."/>
        </authorList>
    </citation>
    <scope>NUCLEOTIDE SEQUENCE [LARGE SCALE GENOMIC DNA]</scope>
    <source>
        <strain evidence="2">R1</strain>
        <tissue evidence="2">Leaf</tissue>
    </source>
</reference>
<accession>A0AAQ3WTC8</accession>
<dbReference type="Proteomes" id="UP001341281">
    <property type="component" value="Chromosome 04"/>
</dbReference>
<feature type="region of interest" description="Disordered" evidence="1">
    <location>
        <begin position="72"/>
        <end position="166"/>
    </location>
</feature>
<keyword evidence="3" id="KW-1185">Reference proteome</keyword>
<evidence type="ECO:0000313" key="2">
    <source>
        <dbReference type="EMBL" id="WVZ72790.1"/>
    </source>
</evidence>
<feature type="compositionally biased region" description="Polar residues" evidence="1">
    <location>
        <begin position="139"/>
        <end position="155"/>
    </location>
</feature>